<dbReference type="PANTHER" id="PTHR30441:SF8">
    <property type="entry name" value="DUF748 DOMAIN-CONTAINING PROTEIN"/>
    <property type="match status" value="1"/>
</dbReference>
<evidence type="ECO:0000313" key="7">
    <source>
        <dbReference type="EMBL" id="MCJ0742390.1"/>
    </source>
</evidence>
<dbReference type="InterPro" id="IPR052894">
    <property type="entry name" value="AsmA-related"/>
</dbReference>
<proteinExistence type="predicted"/>
<keyword evidence="2 5" id="KW-0812">Transmembrane</keyword>
<comment type="caution">
    <text evidence="7">The sequence shown here is derived from an EMBL/GenBank/DDBJ whole genome shotgun (WGS) entry which is preliminary data.</text>
</comment>
<evidence type="ECO:0000259" key="6">
    <source>
        <dbReference type="Pfam" id="PF04357"/>
    </source>
</evidence>
<evidence type="ECO:0000256" key="4">
    <source>
        <dbReference type="ARBA" id="ARBA00023136"/>
    </source>
</evidence>
<evidence type="ECO:0000256" key="3">
    <source>
        <dbReference type="ARBA" id="ARBA00022989"/>
    </source>
</evidence>
<evidence type="ECO:0000313" key="8">
    <source>
        <dbReference type="Proteomes" id="UP001165460"/>
    </source>
</evidence>
<feature type="domain" description="Translocation and assembly module TamB C-terminal" evidence="6">
    <location>
        <begin position="1186"/>
        <end position="1619"/>
    </location>
</feature>
<dbReference type="Proteomes" id="UP001165460">
    <property type="component" value="Unassembled WGS sequence"/>
</dbReference>
<dbReference type="Pfam" id="PF04357">
    <property type="entry name" value="TamB"/>
    <property type="match status" value="1"/>
</dbReference>
<protein>
    <submittedName>
        <fullName evidence="7">Translocation/assembly module TamB</fullName>
    </submittedName>
</protein>
<accession>A0ABS9ZVQ9</accession>
<evidence type="ECO:0000256" key="2">
    <source>
        <dbReference type="ARBA" id="ARBA00022692"/>
    </source>
</evidence>
<dbReference type="InterPro" id="IPR007452">
    <property type="entry name" value="TamB_C"/>
</dbReference>
<sequence length="1661" mass="184784">MKQFYSKSLKVFLWIIAGLLGLVILLIILINFSFVQNIIKNEIVSYLKDKTKTEISLEKVRIAFPDDISLNKLYVADLKKDTLLYADKLNVNLNLFALIFSNKVEIKDLELSTVTANVKRVSPDTTFNFSFLVDAFMSEQQKPEEKVKKDSSSTLKFAIDQISFNKINIHYRDDVAGNDIRFGLGSLKTKIKTFDLDNQHYVIKNLALQNTSLNYLQQKPLVHLAQHIVNSVDSTQKQTGKLPTIEFEALDLNHININYNDDLAATRLKSLIDTLGFTNLKVDLTHSKYIADKAFLHHSNVGFAFKPAPSNNLSKLKDTVNKQPSSLLVMIKQIDLKNNAFKFDNLAVKPISSGIDFSHLDVSKLFLGATDLQYNASATKVNVKYGSLTDKSGFKLDRLSGDAIYSDKQIKLSGLILKTPYTNIENTTEVNYSSLDDFSKHPEKVKVNLRLKNTIIGLKDAAYFSNAIPKNYVNEKIKVNGRVNGYLGNLSIPELQISGLKNTEIDISGHAKGLPNINKTFLDLDIRKFNLTKRDLLAVIPKKSLPKNIELPGVINAKGKFNGSISNFNTRFDIRTDMGNAKLIAKLGGRKGHETYAADIDLLNFNVGRLIKQSQTIGRITTKAQIRGQYFDPKKIDATFKAQVLAASYNKYTYKNLILSGSYKKQNVSVKGAMADSNANFNLNLNAGLASKYPSVKGVINLKQIDLQKLNFSKTPLRIAGSINADIKTADVDFLNGDIFATKLQLVKDDHHYALDTIQISATSTSTANKLTVKSEILAAQVEGKYELSKLGNAFINQINKYYQFGETTKIDPQSVRFNINLYYPKFIKDFVPQLTAFAPANLNGFLDTQKDSLVVNASFPKIVYGSFNIDTVKFNTRNENDKLNYKLNVNHIQSPSIQLFNTELLGDVANNDLGINLFLRDRQRKDKYALSGLLQAVNNGFKFNLVPDKLILDYEKWTVSPDNYIQFGKAGILAHTFNISRNEEILSINSTSDQLNAPINVEFKNFKIETLTKFAETDSTLVGGTINGLVNVKELTGSPKFEADLSVNKLRYLKDELGNLSLKVNNETENAFEINAGLKGVHELNASGFYYTAPKSSLDLKVNIAKIDLQQIESLSMGQIKQGQGTLSGAFNIKGEPTAPQILGSLKFNDASFRVAYVNSFFKVPNQEIKFDTEGIHFNRFNLLDSLGQAAVIDGTIYTADFKNIKFGIDARTNNFRLINSTVQDNNMIYGTLYLTSTIKVRGTMNSPDVNMNLKINKGTKFFYALPVSDPSVIDQEGIVQFIDEDAPPFNGEKSLKVDSISKSSFKGMNLVADISIDPEAELSVVVDPANDDILTARGTADLNATIDPSGKISMTGKYEVEDGSYSLSVIPLSKKPFKLVKGSTIIWTGEPTQANVNLTALYEVSAAPIDLLNDPSNVTAKTKMPFQVYLYIKGELLKPLISFKIDLPEEERSSDVGTLAYTKLQIINRDENELNKQVFALLALNRFIADNPFQSLAGGTSVNSMARSSVSKLLGAQLNSLASDLIQGVDINFDLNSTDDYSTGALEHKTDLEVALSKKLFDDRLTVTVGSSFALEGSNTSNQNAANIAGNVNVEYALSRDGRYRLRAYRRNQTEAVIEGQIIETGLGFTMVVDYNKFREIFQKRRNRVRNETEQKPKN</sequence>
<keyword evidence="4 5" id="KW-0472">Membrane</keyword>
<gene>
    <name evidence="7" type="ORF">MMF97_06690</name>
</gene>
<keyword evidence="8" id="KW-1185">Reference proteome</keyword>
<keyword evidence="3 5" id="KW-1133">Transmembrane helix</keyword>
<dbReference type="PANTHER" id="PTHR30441">
    <property type="entry name" value="DUF748 DOMAIN-CONTAINING PROTEIN"/>
    <property type="match status" value="1"/>
</dbReference>
<comment type="subcellular location">
    <subcellularLocation>
        <location evidence="1">Membrane</location>
        <topology evidence="1">Single-pass membrane protein</topology>
    </subcellularLocation>
</comment>
<name>A0ABS9ZVQ9_9SPHI</name>
<feature type="transmembrane region" description="Helical" evidence="5">
    <location>
        <begin position="12"/>
        <end position="34"/>
    </location>
</feature>
<evidence type="ECO:0000256" key="5">
    <source>
        <dbReference type="SAM" id="Phobius"/>
    </source>
</evidence>
<organism evidence="7 8">
    <name type="scientific">Pedobacter montanisoli</name>
    <dbReference type="NCBI Taxonomy" id="2923277"/>
    <lineage>
        <taxon>Bacteria</taxon>
        <taxon>Pseudomonadati</taxon>
        <taxon>Bacteroidota</taxon>
        <taxon>Sphingobacteriia</taxon>
        <taxon>Sphingobacteriales</taxon>
        <taxon>Sphingobacteriaceae</taxon>
        <taxon>Pedobacter</taxon>
    </lineage>
</organism>
<dbReference type="EMBL" id="JALGBH010000001">
    <property type="protein sequence ID" value="MCJ0742390.1"/>
    <property type="molecule type" value="Genomic_DNA"/>
</dbReference>
<evidence type="ECO:0000256" key="1">
    <source>
        <dbReference type="ARBA" id="ARBA00004167"/>
    </source>
</evidence>
<reference evidence="7" key="1">
    <citation type="submission" date="2022-03" db="EMBL/GenBank/DDBJ databases">
        <authorList>
            <person name="Woo C.Y."/>
        </authorList>
    </citation>
    <scope>NUCLEOTIDE SEQUENCE</scope>
    <source>
        <strain evidence="7">CYS-01</strain>
    </source>
</reference>
<dbReference type="RefSeq" id="WP_243360797.1">
    <property type="nucleotide sequence ID" value="NZ_JALGBH010000001.1"/>
</dbReference>